<evidence type="ECO:0000256" key="4">
    <source>
        <dbReference type="ARBA" id="ARBA00023163"/>
    </source>
</evidence>
<keyword evidence="8" id="KW-1185">Reference proteome</keyword>
<dbReference type="InterPro" id="IPR007627">
    <property type="entry name" value="RNA_pol_sigma70_r2"/>
</dbReference>
<dbReference type="PANTHER" id="PTHR43133">
    <property type="entry name" value="RNA POLYMERASE ECF-TYPE SIGMA FACTO"/>
    <property type="match status" value="1"/>
</dbReference>
<evidence type="ECO:0000259" key="6">
    <source>
        <dbReference type="Pfam" id="PF08281"/>
    </source>
</evidence>
<reference evidence="7 8" key="1">
    <citation type="submission" date="2016-08" db="EMBL/GenBank/DDBJ databases">
        <authorList>
            <person name="Seilhamer J.J."/>
        </authorList>
    </citation>
    <scope>NUCLEOTIDE SEQUENCE [LARGE SCALE GENOMIC DNA]</scope>
    <source>
        <strain evidence="7 8">DX4</strain>
    </source>
</reference>
<dbReference type="KEGG" id="psty:BFS30_27265"/>
<dbReference type="PANTHER" id="PTHR43133:SF46">
    <property type="entry name" value="RNA POLYMERASE SIGMA-70 FACTOR ECF SUBFAMILY"/>
    <property type="match status" value="1"/>
</dbReference>
<dbReference type="Gene3D" id="1.10.10.10">
    <property type="entry name" value="Winged helix-like DNA-binding domain superfamily/Winged helix DNA-binding domain"/>
    <property type="match status" value="1"/>
</dbReference>
<evidence type="ECO:0000256" key="1">
    <source>
        <dbReference type="ARBA" id="ARBA00010641"/>
    </source>
</evidence>
<dbReference type="Pfam" id="PF04542">
    <property type="entry name" value="Sigma70_r2"/>
    <property type="match status" value="1"/>
</dbReference>
<dbReference type="InterPro" id="IPR039425">
    <property type="entry name" value="RNA_pol_sigma-70-like"/>
</dbReference>
<dbReference type="Gene3D" id="1.10.1740.10">
    <property type="match status" value="1"/>
</dbReference>
<evidence type="ECO:0000259" key="5">
    <source>
        <dbReference type="Pfam" id="PF04542"/>
    </source>
</evidence>
<dbReference type="GO" id="GO:0003677">
    <property type="term" value="F:DNA binding"/>
    <property type="evidence" value="ECO:0007669"/>
    <property type="project" value="InterPro"/>
</dbReference>
<evidence type="ECO:0000256" key="3">
    <source>
        <dbReference type="ARBA" id="ARBA00023082"/>
    </source>
</evidence>
<accession>A0A1D7QPL8</accession>
<dbReference type="OrthoDB" id="679904at2"/>
<feature type="domain" description="RNA polymerase sigma-70 region 2" evidence="5">
    <location>
        <begin position="26"/>
        <end position="92"/>
    </location>
</feature>
<proteinExistence type="inferred from homology"/>
<organism evidence="7 8">
    <name type="scientific">Pedobacter steynii</name>
    <dbReference type="NCBI Taxonomy" id="430522"/>
    <lineage>
        <taxon>Bacteria</taxon>
        <taxon>Pseudomonadati</taxon>
        <taxon>Bacteroidota</taxon>
        <taxon>Sphingobacteriia</taxon>
        <taxon>Sphingobacteriales</taxon>
        <taxon>Sphingobacteriaceae</taxon>
        <taxon>Pedobacter</taxon>
    </lineage>
</organism>
<keyword evidence="3" id="KW-0731">Sigma factor</keyword>
<sequence>MLQGSGNNEELVRQLKLGNEVAYDLLYEQYWKRLYIHVLSRVKDEDAAKDIVQNVFISIWERKDALEIHTSLDQFLFGAVKLKVLNYFRAEKMEERVMEYTLQKLERASVSIHELSDYYDLEKLIETEIRELPEKMRHAYLMRNAHLSTSEIAEKLNLAEQTVSNHVSEAMRRLRKKLGDKFPERMIS</sequence>
<dbReference type="InterPro" id="IPR013249">
    <property type="entry name" value="RNA_pol_sigma70_r4_t2"/>
</dbReference>
<dbReference type="InterPro" id="IPR014284">
    <property type="entry name" value="RNA_pol_sigma-70_dom"/>
</dbReference>
<dbReference type="GO" id="GO:0016987">
    <property type="term" value="F:sigma factor activity"/>
    <property type="evidence" value="ECO:0007669"/>
    <property type="project" value="UniProtKB-KW"/>
</dbReference>
<dbReference type="NCBIfam" id="TIGR02985">
    <property type="entry name" value="Sig70_bacteroi1"/>
    <property type="match status" value="1"/>
</dbReference>
<evidence type="ECO:0000313" key="8">
    <source>
        <dbReference type="Proteomes" id="UP000094313"/>
    </source>
</evidence>
<gene>
    <name evidence="7" type="ORF">BFS30_27265</name>
</gene>
<dbReference type="EMBL" id="CP017141">
    <property type="protein sequence ID" value="AOM80531.1"/>
    <property type="molecule type" value="Genomic_DNA"/>
</dbReference>
<keyword evidence="4" id="KW-0804">Transcription</keyword>
<dbReference type="InterPro" id="IPR014327">
    <property type="entry name" value="RNA_pol_sigma70_bacteroid"/>
</dbReference>
<dbReference type="NCBIfam" id="TIGR02937">
    <property type="entry name" value="sigma70-ECF"/>
    <property type="match status" value="1"/>
</dbReference>
<evidence type="ECO:0000256" key="2">
    <source>
        <dbReference type="ARBA" id="ARBA00023015"/>
    </source>
</evidence>
<feature type="domain" description="RNA polymerase sigma factor 70 region 4 type 2" evidence="6">
    <location>
        <begin position="124"/>
        <end position="174"/>
    </location>
</feature>
<protein>
    <recommendedName>
        <fullName evidence="9">RNA polymerase sigma-70 factor, ECF subfamily</fullName>
    </recommendedName>
</protein>
<dbReference type="InterPro" id="IPR036388">
    <property type="entry name" value="WH-like_DNA-bd_sf"/>
</dbReference>
<evidence type="ECO:0000313" key="7">
    <source>
        <dbReference type="EMBL" id="AOM80531.1"/>
    </source>
</evidence>
<evidence type="ECO:0008006" key="9">
    <source>
        <dbReference type="Google" id="ProtNLM"/>
    </source>
</evidence>
<dbReference type="RefSeq" id="WP_069382189.1">
    <property type="nucleotide sequence ID" value="NZ_CP017141.1"/>
</dbReference>
<dbReference type="InterPro" id="IPR013324">
    <property type="entry name" value="RNA_pol_sigma_r3/r4-like"/>
</dbReference>
<dbReference type="AlphaFoldDB" id="A0A1D7QPL8"/>
<dbReference type="SUPFAM" id="SSF88659">
    <property type="entry name" value="Sigma3 and sigma4 domains of RNA polymerase sigma factors"/>
    <property type="match status" value="1"/>
</dbReference>
<name>A0A1D7QPL8_9SPHI</name>
<keyword evidence="2" id="KW-0805">Transcription regulation</keyword>
<dbReference type="Proteomes" id="UP000094313">
    <property type="component" value="Chromosome"/>
</dbReference>
<dbReference type="SUPFAM" id="SSF88946">
    <property type="entry name" value="Sigma2 domain of RNA polymerase sigma factors"/>
    <property type="match status" value="1"/>
</dbReference>
<comment type="similarity">
    <text evidence="1">Belongs to the sigma-70 factor family. ECF subfamily.</text>
</comment>
<dbReference type="Pfam" id="PF08281">
    <property type="entry name" value="Sigma70_r4_2"/>
    <property type="match status" value="1"/>
</dbReference>
<dbReference type="InterPro" id="IPR013325">
    <property type="entry name" value="RNA_pol_sigma_r2"/>
</dbReference>
<dbReference type="GO" id="GO:0006352">
    <property type="term" value="P:DNA-templated transcription initiation"/>
    <property type="evidence" value="ECO:0007669"/>
    <property type="project" value="InterPro"/>
</dbReference>